<dbReference type="KEGG" id="dcr:108208534"/>
<name>A0A162AXW8_DAUCS</name>
<keyword evidence="3" id="KW-0238">DNA-binding</keyword>
<reference evidence="5" key="1">
    <citation type="journal article" date="2016" name="Nat. Genet.">
        <title>A high-quality carrot genome assembly provides new insights into carotenoid accumulation and asterid genome evolution.</title>
        <authorList>
            <person name="Iorizzo M."/>
            <person name="Ellison S."/>
            <person name="Senalik D."/>
            <person name="Zeng P."/>
            <person name="Satapoomin P."/>
            <person name="Huang J."/>
            <person name="Bowman M."/>
            <person name="Iovene M."/>
            <person name="Sanseverino W."/>
            <person name="Cavagnaro P."/>
            <person name="Yildiz M."/>
            <person name="Macko-Podgorni A."/>
            <person name="Moranska E."/>
            <person name="Grzebelus E."/>
            <person name="Grzebelus D."/>
            <person name="Ashrafi H."/>
            <person name="Zheng Z."/>
            <person name="Cheng S."/>
            <person name="Spooner D."/>
            <person name="Van Deynze A."/>
            <person name="Simon P."/>
        </authorList>
    </citation>
    <scope>NUCLEOTIDE SEQUENCE</scope>
    <source>
        <tissue evidence="5">Leaf</tissue>
    </source>
</reference>
<dbReference type="InterPro" id="IPR015495">
    <property type="entry name" value="Myb_TF_plants"/>
</dbReference>
<protein>
    <submittedName>
        <fullName evidence="5">Uncharacterized protein</fullName>
    </submittedName>
</protein>
<organism evidence="5 6">
    <name type="scientific">Daucus carota subsp. sativus</name>
    <name type="common">Carrot</name>
    <dbReference type="NCBI Taxonomy" id="79200"/>
    <lineage>
        <taxon>Eukaryota</taxon>
        <taxon>Viridiplantae</taxon>
        <taxon>Streptophyta</taxon>
        <taxon>Embryophyta</taxon>
        <taxon>Tracheophyta</taxon>
        <taxon>Spermatophyta</taxon>
        <taxon>Magnoliopsida</taxon>
        <taxon>eudicotyledons</taxon>
        <taxon>Gunneridae</taxon>
        <taxon>Pentapetalae</taxon>
        <taxon>asterids</taxon>
        <taxon>campanulids</taxon>
        <taxon>Apiales</taxon>
        <taxon>Apiaceae</taxon>
        <taxon>Apioideae</taxon>
        <taxon>Scandiceae</taxon>
        <taxon>Daucinae</taxon>
        <taxon>Daucus</taxon>
        <taxon>Daucus sect. Daucus</taxon>
    </lineage>
</organism>
<evidence type="ECO:0000313" key="5">
    <source>
        <dbReference type="EMBL" id="WOG90088.1"/>
    </source>
</evidence>
<dbReference type="GO" id="GO:0005634">
    <property type="term" value="C:nucleus"/>
    <property type="evidence" value="ECO:0007669"/>
    <property type="project" value="UniProtKB-SubCell"/>
</dbReference>
<dbReference type="FunFam" id="1.10.10.60:FF:000349">
    <property type="entry name" value="Transcription factor MYB39"/>
    <property type="match status" value="1"/>
</dbReference>
<dbReference type="Pfam" id="PF00249">
    <property type="entry name" value="Myb_DNA-binding"/>
    <property type="match status" value="2"/>
</dbReference>
<gene>
    <name evidence="5" type="ORF">DCAR_0209329</name>
</gene>
<evidence type="ECO:0000256" key="3">
    <source>
        <dbReference type="ARBA" id="ARBA00023125"/>
    </source>
</evidence>
<evidence type="ECO:0000256" key="4">
    <source>
        <dbReference type="ARBA" id="ARBA00023242"/>
    </source>
</evidence>
<keyword evidence="4" id="KW-0539">Nucleus</keyword>
<dbReference type="AlphaFoldDB" id="A0A162AXW8"/>
<dbReference type="PROSITE" id="PS51294">
    <property type="entry name" value="HTH_MYB"/>
    <property type="match status" value="2"/>
</dbReference>
<dbReference type="SUPFAM" id="SSF46689">
    <property type="entry name" value="Homeodomain-like"/>
    <property type="match status" value="1"/>
</dbReference>
<keyword evidence="2" id="KW-0677">Repeat</keyword>
<keyword evidence="6" id="KW-1185">Reference proteome</keyword>
<dbReference type="SMART" id="SM00717">
    <property type="entry name" value="SANT"/>
    <property type="match status" value="2"/>
</dbReference>
<comment type="subcellular location">
    <subcellularLocation>
        <location evidence="1">Nucleus</location>
    </subcellularLocation>
</comment>
<dbReference type="InterPro" id="IPR017930">
    <property type="entry name" value="Myb_dom"/>
</dbReference>
<evidence type="ECO:0000256" key="1">
    <source>
        <dbReference type="ARBA" id="ARBA00004123"/>
    </source>
</evidence>
<evidence type="ECO:0000313" key="6">
    <source>
        <dbReference type="Proteomes" id="UP000077755"/>
    </source>
</evidence>
<dbReference type="EMBL" id="CP093344">
    <property type="protein sequence ID" value="WOG90088.1"/>
    <property type="molecule type" value="Genomic_DNA"/>
</dbReference>
<dbReference type="PANTHER" id="PTHR47994:SF5">
    <property type="entry name" value="F14D16.11-RELATED"/>
    <property type="match status" value="1"/>
</dbReference>
<dbReference type="InterPro" id="IPR001005">
    <property type="entry name" value="SANT/Myb"/>
</dbReference>
<dbReference type="OMA" id="AWEKLMG"/>
<reference evidence="5" key="2">
    <citation type="submission" date="2022-03" db="EMBL/GenBank/DDBJ databases">
        <title>Draft title - Genomic analysis of global carrot germplasm unveils the trajectory of domestication and the origin of high carotenoid orange carrot.</title>
        <authorList>
            <person name="Iorizzo M."/>
            <person name="Ellison S."/>
            <person name="Senalik D."/>
            <person name="Macko-Podgorni A."/>
            <person name="Grzebelus D."/>
            <person name="Bostan H."/>
            <person name="Rolling W."/>
            <person name="Curaba J."/>
            <person name="Simon P."/>
        </authorList>
    </citation>
    <scope>NUCLEOTIDE SEQUENCE</scope>
    <source>
        <tissue evidence="5">Leaf</tissue>
    </source>
</reference>
<dbReference type="InterPro" id="IPR009057">
    <property type="entry name" value="Homeodomain-like_sf"/>
</dbReference>
<dbReference type="OrthoDB" id="2143914at2759"/>
<proteinExistence type="predicted"/>
<dbReference type="FunFam" id="1.10.10.60:FF:000001">
    <property type="entry name" value="MYB-related transcription factor"/>
    <property type="match status" value="1"/>
</dbReference>
<dbReference type="Gramene" id="KZN07413">
    <property type="protein sequence ID" value="KZN07413"/>
    <property type="gene ID" value="DCAR_008250"/>
</dbReference>
<dbReference type="Proteomes" id="UP000077755">
    <property type="component" value="Chromosome 2"/>
</dbReference>
<accession>A0A162AXW8</accession>
<dbReference type="CDD" id="cd00167">
    <property type="entry name" value="SANT"/>
    <property type="match status" value="2"/>
</dbReference>
<sequence>MGRSPSPSDECVKKGPWTPEEDKILMDYIRENGGHGSWRALPKLAGLNRCGKSCRLRWTNYLRPDIKRGKFSDEEERMIINLHSAIGNKWSQIAAHLPGRTDNEIKNFWNTHVRKKLVNSGIDPKTHEPLIINHLNSFLANYSQLLSSPSNLSNLVIANPLESALAGLRSFLPQPAPNIQLLQNLWQIVNCTNPLPNAIQKNSLLQSSLLSKCSGLKNIGSSVTDNQNSFTYANTNVHPQRLGEDFANNNSSEFHIIGGLRQEFSHKDAIRNSSQKENMLPSLVSATDTGSSGVTQMNEARFSTETAAASNMFGNWEERLDDEDWGNDFWEDLIKDL</sequence>
<dbReference type="PANTHER" id="PTHR47994">
    <property type="entry name" value="F14D16.11-RELATED"/>
    <property type="match status" value="1"/>
</dbReference>
<dbReference type="GO" id="GO:0003677">
    <property type="term" value="F:DNA binding"/>
    <property type="evidence" value="ECO:0007669"/>
    <property type="project" value="UniProtKB-KW"/>
</dbReference>
<dbReference type="Gene3D" id="1.10.10.60">
    <property type="entry name" value="Homeodomain-like"/>
    <property type="match status" value="2"/>
</dbReference>
<dbReference type="PROSITE" id="PS50090">
    <property type="entry name" value="MYB_LIKE"/>
    <property type="match status" value="2"/>
</dbReference>
<evidence type="ECO:0000256" key="2">
    <source>
        <dbReference type="ARBA" id="ARBA00022737"/>
    </source>
</evidence>